<dbReference type="InterPro" id="IPR014048">
    <property type="entry name" value="MethylDNA_cys_MeTrfase_DNA-bd"/>
</dbReference>
<evidence type="ECO:0000259" key="9">
    <source>
        <dbReference type="Pfam" id="PF01035"/>
    </source>
</evidence>
<comment type="catalytic activity">
    <reaction evidence="8">
        <text>a 6-O-methyl-2'-deoxyguanosine in DNA + L-cysteinyl-[protein] = S-methyl-L-cysteinyl-[protein] + a 2'-deoxyguanosine in DNA</text>
        <dbReference type="Rhea" id="RHEA:24000"/>
        <dbReference type="Rhea" id="RHEA-COMP:10131"/>
        <dbReference type="Rhea" id="RHEA-COMP:10132"/>
        <dbReference type="Rhea" id="RHEA-COMP:11367"/>
        <dbReference type="Rhea" id="RHEA-COMP:11368"/>
        <dbReference type="ChEBI" id="CHEBI:29950"/>
        <dbReference type="ChEBI" id="CHEBI:82612"/>
        <dbReference type="ChEBI" id="CHEBI:85445"/>
        <dbReference type="ChEBI" id="CHEBI:85448"/>
        <dbReference type="EC" id="2.1.1.63"/>
    </reaction>
</comment>
<evidence type="ECO:0000256" key="2">
    <source>
        <dbReference type="ARBA" id="ARBA00008711"/>
    </source>
</evidence>
<dbReference type="InterPro" id="IPR036631">
    <property type="entry name" value="MGMT_N_sf"/>
</dbReference>
<evidence type="ECO:0000313" key="11">
    <source>
        <dbReference type="Proteomes" id="UP000275836"/>
    </source>
</evidence>
<dbReference type="AlphaFoldDB" id="A0A3P2RGJ3"/>
<dbReference type="Proteomes" id="UP000275836">
    <property type="component" value="Unassembled WGS sequence"/>
</dbReference>
<dbReference type="Pfam" id="PF01035">
    <property type="entry name" value="DNA_binding_1"/>
    <property type="match status" value="1"/>
</dbReference>
<dbReference type="GO" id="GO:0003908">
    <property type="term" value="F:methylated-DNA-[protein]-cysteine S-methyltransferase activity"/>
    <property type="evidence" value="ECO:0007669"/>
    <property type="project" value="UniProtKB-EC"/>
</dbReference>
<comment type="caution">
    <text evidence="10">The sequence shown here is derived from an EMBL/GenBank/DDBJ whole genome shotgun (WGS) entry which is preliminary data.</text>
</comment>
<comment type="catalytic activity">
    <reaction evidence="1">
        <text>a 4-O-methyl-thymidine in DNA + L-cysteinyl-[protein] = a thymidine in DNA + S-methyl-L-cysteinyl-[protein]</text>
        <dbReference type="Rhea" id="RHEA:53428"/>
        <dbReference type="Rhea" id="RHEA-COMP:10131"/>
        <dbReference type="Rhea" id="RHEA-COMP:10132"/>
        <dbReference type="Rhea" id="RHEA-COMP:13555"/>
        <dbReference type="Rhea" id="RHEA-COMP:13556"/>
        <dbReference type="ChEBI" id="CHEBI:29950"/>
        <dbReference type="ChEBI" id="CHEBI:82612"/>
        <dbReference type="ChEBI" id="CHEBI:137386"/>
        <dbReference type="ChEBI" id="CHEBI:137387"/>
        <dbReference type="EC" id="2.1.1.63"/>
    </reaction>
</comment>
<dbReference type="GO" id="GO:0032259">
    <property type="term" value="P:methylation"/>
    <property type="evidence" value="ECO:0007669"/>
    <property type="project" value="UniProtKB-KW"/>
</dbReference>
<dbReference type="EC" id="2.1.1.63" evidence="3"/>
<evidence type="ECO:0000256" key="1">
    <source>
        <dbReference type="ARBA" id="ARBA00001286"/>
    </source>
</evidence>
<keyword evidence="7" id="KW-0234">DNA repair</keyword>
<keyword evidence="6" id="KW-0227">DNA damage</keyword>
<evidence type="ECO:0000256" key="3">
    <source>
        <dbReference type="ARBA" id="ARBA00011918"/>
    </source>
</evidence>
<gene>
    <name evidence="10" type="ORF">D3P96_00180</name>
</gene>
<organism evidence="10 11">
    <name type="scientific">Weissella viridescens</name>
    <name type="common">Lactobacillus viridescens</name>
    <dbReference type="NCBI Taxonomy" id="1629"/>
    <lineage>
        <taxon>Bacteria</taxon>
        <taxon>Bacillati</taxon>
        <taxon>Bacillota</taxon>
        <taxon>Bacilli</taxon>
        <taxon>Lactobacillales</taxon>
        <taxon>Lactobacillaceae</taxon>
        <taxon>Weissella</taxon>
    </lineage>
</organism>
<protein>
    <recommendedName>
        <fullName evidence="3">methylated-DNA--[protein]-cysteine S-methyltransferase</fullName>
        <ecNumber evidence="3">2.1.1.63</ecNumber>
    </recommendedName>
</protein>
<comment type="similarity">
    <text evidence="2">Belongs to the MGMT family.</text>
</comment>
<evidence type="ECO:0000256" key="6">
    <source>
        <dbReference type="ARBA" id="ARBA00022763"/>
    </source>
</evidence>
<dbReference type="RefSeq" id="WP_124942422.1">
    <property type="nucleotide sequence ID" value="NZ_RHGY01000001.1"/>
</dbReference>
<evidence type="ECO:0000256" key="8">
    <source>
        <dbReference type="ARBA" id="ARBA00049348"/>
    </source>
</evidence>
<evidence type="ECO:0000256" key="5">
    <source>
        <dbReference type="ARBA" id="ARBA00022679"/>
    </source>
</evidence>
<name>A0A3P2RGJ3_WEIVI</name>
<sequence>MTKKVYYNQVDYLDHNYVIASTDVGLAFVGSPNAGLDELVNFYPTATLVADEQKNKTVMQQMKHYIDGNKDLASVRLDISGTPFQEAVWTALRNVPYGTLITYQDLANQIGRPQAAQAVGNAVGKNPALIAVPCHRVVAKNNRGSGYRGGLPMKEWLNAHEQKHLAMKK</sequence>
<dbReference type="OrthoDB" id="9802228at2"/>
<evidence type="ECO:0000313" key="10">
    <source>
        <dbReference type="EMBL" id="RRG18441.1"/>
    </source>
</evidence>
<proteinExistence type="inferred from homology"/>
<dbReference type="SUPFAM" id="SSF46767">
    <property type="entry name" value="Methylated DNA-protein cysteine methyltransferase, C-terminal domain"/>
    <property type="match status" value="1"/>
</dbReference>
<dbReference type="GO" id="GO:0006281">
    <property type="term" value="P:DNA repair"/>
    <property type="evidence" value="ECO:0007669"/>
    <property type="project" value="UniProtKB-KW"/>
</dbReference>
<dbReference type="InterPro" id="IPR036217">
    <property type="entry name" value="MethylDNA_cys_MeTrfase_DNAb"/>
</dbReference>
<keyword evidence="5 10" id="KW-0808">Transferase</keyword>
<dbReference type="Gene3D" id="3.30.160.70">
    <property type="entry name" value="Methylated DNA-protein cysteine methyltransferase domain"/>
    <property type="match status" value="1"/>
</dbReference>
<dbReference type="InterPro" id="IPR001497">
    <property type="entry name" value="MethylDNA_cys_MeTrfase_AS"/>
</dbReference>
<dbReference type="InterPro" id="IPR036388">
    <property type="entry name" value="WH-like_DNA-bd_sf"/>
</dbReference>
<dbReference type="SUPFAM" id="SSF53155">
    <property type="entry name" value="Methylated DNA-protein cysteine methyltransferase domain"/>
    <property type="match status" value="1"/>
</dbReference>
<evidence type="ECO:0000256" key="7">
    <source>
        <dbReference type="ARBA" id="ARBA00023204"/>
    </source>
</evidence>
<accession>A0A3P2RGJ3</accession>
<dbReference type="PANTHER" id="PTHR10815">
    <property type="entry name" value="METHYLATED-DNA--PROTEIN-CYSTEINE METHYLTRANSFERASE"/>
    <property type="match status" value="1"/>
</dbReference>
<feature type="domain" description="Methylated-DNA-[protein]-cysteine S-methyltransferase DNA binding" evidence="9">
    <location>
        <begin position="83"/>
        <end position="162"/>
    </location>
</feature>
<reference evidence="10 11" key="1">
    <citation type="submission" date="2018-10" db="EMBL/GenBank/DDBJ databases">
        <title>Draft genome sequence of Weissella viridescens UCO-SMC3.</title>
        <authorList>
            <person name="Garcia-Cancino A."/>
            <person name="Espinoza-Monje M."/>
            <person name="Albarracin L."/>
            <person name="Garcia-Castillo V."/>
            <person name="Campos-Martin J."/>
            <person name="Nakano Y."/>
            <person name="Guitierrez-Zamorano C."/>
            <person name="Ikeda-Ohtsubo W."/>
            <person name="Morita H."/>
            <person name="Kitazawa H."/>
            <person name="Villena J."/>
        </authorList>
    </citation>
    <scope>NUCLEOTIDE SEQUENCE [LARGE SCALE GENOMIC DNA]</scope>
    <source>
        <strain evidence="10 11">UCO-SMC3</strain>
    </source>
</reference>
<dbReference type="PANTHER" id="PTHR10815:SF12">
    <property type="entry name" value="METHYLATED-DNA--PROTEIN-CYSTEINE METHYLTRANSFERASE, INDUCIBLE"/>
    <property type="match status" value="1"/>
</dbReference>
<dbReference type="EMBL" id="RHGY01000001">
    <property type="protein sequence ID" value="RRG18441.1"/>
    <property type="molecule type" value="Genomic_DNA"/>
</dbReference>
<dbReference type="FunFam" id="1.10.10.10:FF:000214">
    <property type="entry name" value="Methylated-DNA--protein-cysteine methyltransferase"/>
    <property type="match status" value="1"/>
</dbReference>
<dbReference type="NCBIfam" id="TIGR00589">
    <property type="entry name" value="ogt"/>
    <property type="match status" value="1"/>
</dbReference>
<keyword evidence="4 10" id="KW-0489">Methyltransferase</keyword>
<dbReference type="Gene3D" id="1.10.10.10">
    <property type="entry name" value="Winged helix-like DNA-binding domain superfamily/Winged helix DNA-binding domain"/>
    <property type="match status" value="1"/>
</dbReference>
<dbReference type="PROSITE" id="PS00374">
    <property type="entry name" value="MGMT"/>
    <property type="match status" value="1"/>
</dbReference>
<dbReference type="CDD" id="cd06445">
    <property type="entry name" value="ATase"/>
    <property type="match status" value="1"/>
</dbReference>
<evidence type="ECO:0000256" key="4">
    <source>
        <dbReference type="ARBA" id="ARBA00022603"/>
    </source>
</evidence>